<dbReference type="InterPro" id="IPR029903">
    <property type="entry name" value="RmlD-like-bd"/>
</dbReference>
<evidence type="ECO:0000256" key="2">
    <source>
        <dbReference type="ARBA" id="ARBA00010944"/>
    </source>
</evidence>
<dbReference type="UniPathway" id="UPA00124"/>
<evidence type="ECO:0000259" key="7">
    <source>
        <dbReference type="Pfam" id="PF04321"/>
    </source>
</evidence>
<dbReference type="InterPro" id="IPR005913">
    <property type="entry name" value="dTDP_dehydrorham_reduct"/>
</dbReference>
<keyword evidence="9" id="KW-1185">Reference proteome</keyword>
<evidence type="ECO:0000256" key="6">
    <source>
        <dbReference type="RuleBase" id="RU364082"/>
    </source>
</evidence>
<accession>A0A1Y6CJ11</accession>
<dbReference type="STRING" id="1513793.SAMN06296036_123119"/>
<dbReference type="Gene3D" id="3.40.50.720">
    <property type="entry name" value="NAD(P)-binding Rossmann-like Domain"/>
    <property type="match status" value="1"/>
</dbReference>
<keyword evidence="6" id="KW-0521">NADP</keyword>
<dbReference type="CDD" id="cd05254">
    <property type="entry name" value="dTDP_HR_like_SDR_e"/>
    <property type="match status" value="1"/>
</dbReference>
<evidence type="ECO:0000256" key="1">
    <source>
        <dbReference type="ARBA" id="ARBA00004781"/>
    </source>
</evidence>
<evidence type="ECO:0000256" key="3">
    <source>
        <dbReference type="ARBA" id="ARBA00012929"/>
    </source>
</evidence>
<comment type="pathway">
    <text evidence="1 6">Carbohydrate biosynthesis; dTDP-L-rhamnose biosynthesis.</text>
</comment>
<dbReference type="NCBIfam" id="TIGR01214">
    <property type="entry name" value="rmlD"/>
    <property type="match status" value="1"/>
</dbReference>
<evidence type="ECO:0000313" key="8">
    <source>
        <dbReference type="EMBL" id="SMF67522.1"/>
    </source>
</evidence>
<evidence type="ECO:0000313" key="9">
    <source>
        <dbReference type="Proteomes" id="UP000192907"/>
    </source>
</evidence>
<dbReference type="PANTHER" id="PTHR10491">
    <property type="entry name" value="DTDP-4-DEHYDRORHAMNOSE REDUCTASE"/>
    <property type="match status" value="1"/>
</dbReference>
<proteinExistence type="inferred from homology"/>
<dbReference type="GO" id="GO:0019305">
    <property type="term" value="P:dTDP-rhamnose biosynthetic process"/>
    <property type="evidence" value="ECO:0007669"/>
    <property type="project" value="UniProtKB-UniPathway"/>
</dbReference>
<dbReference type="AlphaFoldDB" id="A0A1Y6CJ11"/>
<comment type="function">
    <text evidence="6">Catalyzes the reduction of dTDP-6-deoxy-L-lyxo-4-hexulose to yield dTDP-L-rhamnose.</text>
</comment>
<name>A0A1Y6CJ11_9BACT</name>
<dbReference type="InterPro" id="IPR036291">
    <property type="entry name" value="NAD(P)-bd_dom_sf"/>
</dbReference>
<comment type="similarity">
    <text evidence="2 6">Belongs to the dTDP-4-dehydrorhamnose reductase family.</text>
</comment>
<dbReference type="OrthoDB" id="9803892at2"/>
<protein>
    <recommendedName>
        <fullName evidence="4 6">dTDP-4-dehydrorhamnose reductase</fullName>
        <ecNumber evidence="3 6">1.1.1.133</ecNumber>
    </recommendedName>
</protein>
<keyword evidence="6" id="KW-0560">Oxidoreductase</keyword>
<dbReference type="PANTHER" id="PTHR10491:SF4">
    <property type="entry name" value="METHIONINE ADENOSYLTRANSFERASE 2 SUBUNIT BETA"/>
    <property type="match status" value="1"/>
</dbReference>
<organism evidence="8 9">
    <name type="scientific">Pseudobacteriovorax antillogorgiicola</name>
    <dbReference type="NCBI Taxonomy" id="1513793"/>
    <lineage>
        <taxon>Bacteria</taxon>
        <taxon>Pseudomonadati</taxon>
        <taxon>Bdellovibrionota</taxon>
        <taxon>Oligoflexia</taxon>
        <taxon>Oligoflexales</taxon>
        <taxon>Pseudobacteriovoracaceae</taxon>
        <taxon>Pseudobacteriovorax</taxon>
    </lineage>
</organism>
<sequence>MKCLILGADGQVGFELCQQLSDSSYEIITTALEPEQGSRHQALDLSKQEQIFSFLSEVKPDLILNAAAYTAVDKAEEEQALAMAVNAHAVRALAGYAAETNALLVHYSTDYIFDGSGEKPRKESEPAKPVNWYGKTKWIGEQAVRESGCRHLIFRTSWVYGFHGHNFVKTMLRVGSSRKELNVVADQIGSPTSAFQIAEATIQAIAQVLEDLNKQNLAGTYHLTAKGFTSWANFAQEIFRQASRFDSGFGDVTVNDIPSKDYPTPAARPLNSRLDCSKLEGAFSYSRDNWQDQLALVVERIFSS</sequence>
<dbReference type="Pfam" id="PF04321">
    <property type="entry name" value="RmlD_sub_bind"/>
    <property type="match status" value="1"/>
</dbReference>
<comment type="catalytic activity">
    <reaction evidence="5">
        <text>dTDP-beta-L-rhamnose + NADP(+) = dTDP-4-dehydro-beta-L-rhamnose + NADPH + H(+)</text>
        <dbReference type="Rhea" id="RHEA:21796"/>
        <dbReference type="ChEBI" id="CHEBI:15378"/>
        <dbReference type="ChEBI" id="CHEBI:57510"/>
        <dbReference type="ChEBI" id="CHEBI:57783"/>
        <dbReference type="ChEBI" id="CHEBI:58349"/>
        <dbReference type="ChEBI" id="CHEBI:62830"/>
        <dbReference type="EC" id="1.1.1.133"/>
    </reaction>
</comment>
<dbReference type="RefSeq" id="WP_132323761.1">
    <property type="nucleotide sequence ID" value="NZ_FWZT01000023.1"/>
</dbReference>
<evidence type="ECO:0000256" key="5">
    <source>
        <dbReference type="ARBA" id="ARBA00048200"/>
    </source>
</evidence>
<dbReference type="GO" id="GO:0005829">
    <property type="term" value="C:cytosol"/>
    <property type="evidence" value="ECO:0007669"/>
    <property type="project" value="TreeGrafter"/>
</dbReference>
<dbReference type="GO" id="GO:0008831">
    <property type="term" value="F:dTDP-4-dehydrorhamnose reductase activity"/>
    <property type="evidence" value="ECO:0007669"/>
    <property type="project" value="UniProtKB-EC"/>
</dbReference>
<evidence type="ECO:0000256" key="4">
    <source>
        <dbReference type="ARBA" id="ARBA00017099"/>
    </source>
</evidence>
<dbReference type="Gene3D" id="3.90.25.10">
    <property type="entry name" value="UDP-galactose 4-epimerase, domain 1"/>
    <property type="match status" value="1"/>
</dbReference>
<dbReference type="SUPFAM" id="SSF51735">
    <property type="entry name" value="NAD(P)-binding Rossmann-fold domains"/>
    <property type="match status" value="1"/>
</dbReference>
<gene>
    <name evidence="8" type="ORF">SAMN06296036_123119</name>
</gene>
<dbReference type="Proteomes" id="UP000192907">
    <property type="component" value="Unassembled WGS sequence"/>
</dbReference>
<reference evidence="9" key="1">
    <citation type="submission" date="2017-04" db="EMBL/GenBank/DDBJ databases">
        <authorList>
            <person name="Varghese N."/>
            <person name="Submissions S."/>
        </authorList>
    </citation>
    <scope>NUCLEOTIDE SEQUENCE [LARGE SCALE GENOMIC DNA]</scope>
    <source>
        <strain evidence="9">RKEM611</strain>
    </source>
</reference>
<dbReference type="EC" id="1.1.1.133" evidence="3 6"/>
<feature type="domain" description="RmlD-like substrate binding" evidence="7">
    <location>
        <begin position="1"/>
        <end position="300"/>
    </location>
</feature>
<dbReference type="EMBL" id="FWZT01000023">
    <property type="protein sequence ID" value="SMF67522.1"/>
    <property type="molecule type" value="Genomic_DNA"/>
</dbReference>